<keyword evidence="1" id="KW-0812">Transmembrane</keyword>
<reference evidence="2 3" key="1">
    <citation type="submission" date="2018-12" db="EMBL/GenBank/DDBJ databases">
        <authorList>
            <consortium name="Pathogen Informatics"/>
        </authorList>
    </citation>
    <scope>NUCLEOTIDE SEQUENCE [LARGE SCALE GENOMIC DNA]</scope>
    <source>
        <strain evidence="2 3">NCTC10485</strain>
    </source>
</reference>
<dbReference type="Proteomes" id="UP000282551">
    <property type="component" value="Chromosome"/>
</dbReference>
<dbReference type="Gene3D" id="6.20.350.10">
    <property type="match status" value="1"/>
</dbReference>
<dbReference type="AlphaFoldDB" id="A0A3S4RI72"/>
<sequence>MRSAGDTWSVVRVGFGALAALLIGYLAVIAAWPQVRDAVPAPLNGFGQPNSALSIAVTVAVLAVLGIALNRSRDGHRRGAPVAIVAGLAGISALLGMASYWRCHDDSHPTFFTPVLWTASVVKGGSPQQSLDTGACPAELPVALNVAQLSALAAVFLSIVGVGMALFQARLDRLRVYFARRVTAVVDLDDDGQSMIAAVRRTLDPRSTLVILTDDPDRPCIGQARSQGARIVTVDFDRPATLTDVSLWRKLDALYLLAPDPSANLARLATITDHLGTRDGRIRIPLIVRIDDPWQATAWRAKQFGDPSRLWAPDAVGRYEVTARRLVEHVTSDPAITRILLCGASRLTLALCAEISQRQLERDYYDQPSLPQTLIVAEDATDYLNDHEYSRRQTGLPHDRPALTAIAAKPAVPLMMSLIDDDGADPRSVAVILVDDDAVRGFGTRLAVRYPDTAIHAFDPAADQQGAWRSAPLIGRLHSYPLTMDIPDDAAHDAWELAARLIHERYARPGGTSASAPWHELDEFYRESNRRQVNNALWMVEAIGGHSWNTWGTSAAPWPAQGMQHLSPLDQLKAMGFDESAIFAMARAEHEDWCRFYRRYGWVAGATRDNSRKVHPNLVDWSDIEADPDKLDKAVASLAATLSKLRELGYRSRPVAAAE</sequence>
<feature type="transmembrane region" description="Helical" evidence="1">
    <location>
        <begin position="12"/>
        <end position="32"/>
    </location>
</feature>
<feature type="transmembrane region" description="Helical" evidence="1">
    <location>
        <begin position="52"/>
        <end position="70"/>
    </location>
</feature>
<evidence type="ECO:0000256" key="1">
    <source>
        <dbReference type="SAM" id="Phobius"/>
    </source>
</evidence>
<keyword evidence="3" id="KW-1185">Reference proteome</keyword>
<dbReference type="EMBL" id="LR134355">
    <property type="protein sequence ID" value="VEG48837.1"/>
    <property type="molecule type" value="Genomic_DNA"/>
</dbReference>
<organism evidence="2 3">
    <name type="scientific">Mycolicibacterium chitae</name>
    <name type="common">Mycobacterium chitae</name>
    <dbReference type="NCBI Taxonomy" id="1792"/>
    <lineage>
        <taxon>Bacteria</taxon>
        <taxon>Bacillati</taxon>
        <taxon>Actinomycetota</taxon>
        <taxon>Actinomycetes</taxon>
        <taxon>Mycobacteriales</taxon>
        <taxon>Mycobacteriaceae</taxon>
        <taxon>Mycolicibacterium</taxon>
    </lineage>
</organism>
<feature type="transmembrane region" description="Helical" evidence="1">
    <location>
        <begin position="82"/>
        <end position="101"/>
    </location>
</feature>
<proteinExistence type="predicted"/>
<evidence type="ECO:0000313" key="2">
    <source>
        <dbReference type="EMBL" id="VEG48837.1"/>
    </source>
</evidence>
<evidence type="ECO:0000313" key="3">
    <source>
        <dbReference type="Proteomes" id="UP000282551"/>
    </source>
</evidence>
<gene>
    <name evidence="2" type="ORF">NCTC10485_03139</name>
</gene>
<keyword evidence="1" id="KW-1133">Transmembrane helix</keyword>
<dbReference type="RefSeq" id="WP_235666161.1">
    <property type="nucleotide sequence ID" value="NZ_AP022604.1"/>
</dbReference>
<feature type="transmembrane region" description="Helical" evidence="1">
    <location>
        <begin position="147"/>
        <end position="167"/>
    </location>
</feature>
<accession>A0A3S4RI72</accession>
<keyword evidence="1" id="KW-0472">Membrane</keyword>
<protein>
    <submittedName>
        <fullName evidence="2">RyR domain protein</fullName>
    </submittedName>
</protein>
<name>A0A3S4RI72_MYCCI</name>